<dbReference type="Proteomes" id="UP000292209">
    <property type="component" value="Unassembled WGS sequence"/>
</dbReference>
<name>A0A4Q7P6F4_9BACT</name>
<dbReference type="AlphaFoldDB" id="A0A4Q7P6F4"/>
<dbReference type="EMBL" id="SGXG01000001">
    <property type="protein sequence ID" value="RZS95653.1"/>
    <property type="molecule type" value="Genomic_DNA"/>
</dbReference>
<keyword evidence="1" id="KW-0812">Transmembrane</keyword>
<feature type="transmembrane region" description="Helical" evidence="1">
    <location>
        <begin position="35"/>
        <end position="60"/>
    </location>
</feature>
<evidence type="ECO:0000313" key="3">
    <source>
        <dbReference type="Proteomes" id="UP000292209"/>
    </source>
</evidence>
<keyword evidence="1" id="KW-0472">Membrane</keyword>
<keyword evidence="3" id="KW-1185">Reference proteome</keyword>
<reference evidence="2 3" key="1">
    <citation type="submission" date="2019-02" db="EMBL/GenBank/DDBJ databases">
        <title>Genomic Encyclopedia of Archaeal and Bacterial Type Strains, Phase II (KMG-II): from individual species to whole genera.</title>
        <authorList>
            <person name="Goeker M."/>
        </authorList>
    </citation>
    <scope>NUCLEOTIDE SEQUENCE [LARGE SCALE GENOMIC DNA]</scope>
    <source>
        <strain evidence="2 3">DSM 21411</strain>
    </source>
</reference>
<dbReference type="RefSeq" id="WP_130274717.1">
    <property type="nucleotide sequence ID" value="NZ_SGXG01000001.1"/>
</dbReference>
<proteinExistence type="predicted"/>
<keyword evidence="1" id="KW-1133">Transmembrane helix</keyword>
<evidence type="ECO:0000256" key="1">
    <source>
        <dbReference type="SAM" id="Phobius"/>
    </source>
</evidence>
<gene>
    <name evidence="2" type="ORF">BC751_1189</name>
</gene>
<organism evidence="2 3">
    <name type="scientific">Cecembia calidifontis</name>
    <dbReference type="NCBI Taxonomy" id="1187080"/>
    <lineage>
        <taxon>Bacteria</taxon>
        <taxon>Pseudomonadati</taxon>
        <taxon>Bacteroidota</taxon>
        <taxon>Cytophagia</taxon>
        <taxon>Cytophagales</taxon>
        <taxon>Cyclobacteriaceae</taxon>
        <taxon>Cecembia</taxon>
    </lineage>
</organism>
<feature type="transmembrane region" description="Helical" evidence="1">
    <location>
        <begin position="9"/>
        <end position="29"/>
    </location>
</feature>
<comment type="caution">
    <text evidence="2">The sequence shown here is derived from an EMBL/GenBank/DDBJ whole genome shotgun (WGS) entry which is preliminary data.</text>
</comment>
<evidence type="ECO:0000313" key="2">
    <source>
        <dbReference type="EMBL" id="RZS95653.1"/>
    </source>
</evidence>
<protein>
    <recommendedName>
        <fullName evidence="4">DUF3311 domain-containing protein</fullName>
    </recommendedName>
</protein>
<sequence>MKEGAKNQYLWGVFFLGLFLLNYPVLYLYNIPAKLAGIPVLFLMVFAFWALIIGLTIWVLRKTNSNKNAQ</sequence>
<evidence type="ECO:0008006" key="4">
    <source>
        <dbReference type="Google" id="ProtNLM"/>
    </source>
</evidence>
<dbReference type="OrthoDB" id="839900at2"/>
<accession>A0A4Q7P6F4</accession>